<dbReference type="Proteomes" id="UP001295684">
    <property type="component" value="Unassembled WGS sequence"/>
</dbReference>
<keyword evidence="3" id="KW-1185">Reference proteome</keyword>
<keyword evidence="1" id="KW-1133">Transmembrane helix</keyword>
<feature type="transmembrane region" description="Helical" evidence="1">
    <location>
        <begin position="75"/>
        <end position="95"/>
    </location>
</feature>
<feature type="transmembrane region" description="Helical" evidence="1">
    <location>
        <begin position="115"/>
        <end position="148"/>
    </location>
</feature>
<accession>A0AAD1Y1Q8</accession>
<proteinExistence type="predicted"/>
<comment type="caution">
    <text evidence="2">The sequence shown here is derived from an EMBL/GenBank/DDBJ whole genome shotgun (WGS) entry which is preliminary data.</text>
</comment>
<evidence type="ECO:0000313" key="2">
    <source>
        <dbReference type="EMBL" id="CAI2381542.1"/>
    </source>
</evidence>
<evidence type="ECO:0000313" key="3">
    <source>
        <dbReference type="Proteomes" id="UP001295684"/>
    </source>
</evidence>
<reference evidence="2" key="1">
    <citation type="submission" date="2023-07" db="EMBL/GenBank/DDBJ databases">
        <authorList>
            <consortium name="AG Swart"/>
            <person name="Singh M."/>
            <person name="Singh A."/>
            <person name="Seah K."/>
            <person name="Emmerich C."/>
        </authorList>
    </citation>
    <scope>NUCLEOTIDE SEQUENCE</scope>
    <source>
        <strain evidence="2">DP1</strain>
    </source>
</reference>
<evidence type="ECO:0000256" key="1">
    <source>
        <dbReference type="SAM" id="Phobius"/>
    </source>
</evidence>
<evidence type="ECO:0008006" key="4">
    <source>
        <dbReference type="Google" id="ProtNLM"/>
    </source>
</evidence>
<feature type="transmembrane region" description="Helical" evidence="1">
    <location>
        <begin position="12"/>
        <end position="32"/>
    </location>
</feature>
<dbReference type="EMBL" id="CAMPGE010023622">
    <property type="protein sequence ID" value="CAI2381542.1"/>
    <property type="molecule type" value="Genomic_DNA"/>
</dbReference>
<name>A0AAD1Y1Q8_EUPCR</name>
<protein>
    <recommendedName>
        <fullName evidence="4">Transmembrane protein</fullName>
    </recommendedName>
</protein>
<keyword evidence="1" id="KW-0812">Transmembrane</keyword>
<keyword evidence="1" id="KW-0472">Membrane</keyword>
<sequence>MEQNSNTVKGEAPLACTDLLMLIAVSVMYGIGKDETCGINADGLVLAYIILKSCFIFLRIILCCGVIFLKKAGLIIYLAWIFIWVIGIIVFYIIVLVNFFDSDNNCKGPATNIWVALLLVTIEAIAALSILAILLCCLSFLVPIIICLSVAKKN</sequence>
<feature type="transmembrane region" description="Helical" evidence="1">
    <location>
        <begin position="44"/>
        <end position="68"/>
    </location>
</feature>
<organism evidence="2 3">
    <name type="scientific">Euplotes crassus</name>
    <dbReference type="NCBI Taxonomy" id="5936"/>
    <lineage>
        <taxon>Eukaryota</taxon>
        <taxon>Sar</taxon>
        <taxon>Alveolata</taxon>
        <taxon>Ciliophora</taxon>
        <taxon>Intramacronucleata</taxon>
        <taxon>Spirotrichea</taxon>
        <taxon>Hypotrichia</taxon>
        <taxon>Euplotida</taxon>
        <taxon>Euplotidae</taxon>
        <taxon>Moneuplotes</taxon>
    </lineage>
</organism>
<dbReference type="AlphaFoldDB" id="A0AAD1Y1Q8"/>
<gene>
    <name evidence="2" type="ORF">ECRASSUSDP1_LOCUS22998</name>
</gene>